<accession>A0ABV8E1C8</accession>
<name>A0ABV8E1C8_9NOCA</name>
<evidence type="ECO:0000313" key="2">
    <source>
        <dbReference type="Proteomes" id="UP001595696"/>
    </source>
</evidence>
<organism evidence="1 2">
    <name type="scientific">Nocardia jiangsuensis</name>
    <dbReference type="NCBI Taxonomy" id="1691563"/>
    <lineage>
        <taxon>Bacteria</taxon>
        <taxon>Bacillati</taxon>
        <taxon>Actinomycetota</taxon>
        <taxon>Actinomycetes</taxon>
        <taxon>Mycobacteriales</taxon>
        <taxon>Nocardiaceae</taxon>
        <taxon>Nocardia</taxon>
    </lineage>
</organism>
<comment type="caution">
    <text evidence="1">The sequence shown here is derived from an EMBL/GenBank/DDBJ whole genome shotgun (WGS) entry which is preliminary data.</text>
</comment>
<reference evidence="2" key="1">
    <citation type="journal article" date="2019" name="Int. J. Syst. Evol. Microbiol.">
        <title>The Global Catalogue of Microorganisms (GCM) 10K type strain sequencing project: providing services to taxonomists for standard genome sequencing and annotation.</title>
        <authorList>
            <consortium name="The Broad Institute Genomics Platform"/>
            <consortium name="The Broad Institute Genome Sequencing Center for Infectious Disease"/>
            <person name="Wu L."/>
            <person name="Ma J."/>
        </authorList>
    </citation>
    <scope>NUCLEOTIDE SEQUENCE [LARGE SCALE GENOMIC DNA]</scope>
    <source>
        <strain evidence="2">CGMCC 4.7330</strain>
    </source>
</reference>
<protein>
    <recommendedName>
        <fullName evidence="3">Peptidase MA superfamily protein</fullName>
    </recommendedName>
</protein>
<evidence type="ECO:0008006" key="3">
    <source>
        <dbReference type="Google" id="ProtNLM"/>
    </source>
</evidence>
<dbReference type="Proteomes" id="UP001595696">
    <property type="component" value="Unassembled WGS sequence"/>
</dbReference>
<proteinExistence type="predicted"/>
<dbReference type="EMBL" id="JBHSAX010000033">
    <property type="protein sequence ID" value="MFC3966038.1"/>
    <property type="molecule type" value="Genomic_DNA"/>
</dbReference>
<sequence>MRPPTLVAAALVLLLGAGVALFTLRSGPGEPGEPGLSAAAAAHPRLPEVRRTMEAFGPLVARTTPTAGGESLVVGHPDRAADIAVLAAELPAAVDAVTAVWGPGWPRTALLAVADGPAEFAGLIRATGPVSPELAAASVADPFRPGSTPTGQRVVFSPDAGRRLGPDGLATLLRHELTHVAARAVTSDAAPQWVLEGFADYTAHRARPAAFAATAPTLTAALRAGAGPTDLPTDADFRGPDAVQAYERAWSVQAYLADTFGEQAVPRLYRRLAAGQLDPAGEDAALRAELGVGRAELVAGWLGWIAARSGAAAAR</sequence>
<keyword evidence="2" id="KW-1185">Reference proteome</keyword>
<gene>
    <name evidence="1" type="ORF">ACFO0B_28950</name>
</gene>
<dbReference type="RefSeq" id="WP_378616417.1">
    <property type="nucleotide sequence ID" value="NZ_JBHSAX010000033.1"/>
</dbReference>
<evidence type="ECO:0000313" key="1">
    <source>
        <dbReference type="EMBL" id="MFC3966038.1"/>
    </source>
</evidence>